<protein>
    <submittedName>
        <fullName evidence="1">Uncharacterized protein</fullName>
    </submittedName>
</protein>
<evidence type="ECO:0000313" key="2">
    <source>
        <dbReference type="Proteomes" id="UP001234297"/>
    </source>
</evidence>
<evidence type="ECO:0000313" key="1">
    <source>
        <dbReference type="EMBL" id="KAJ8650129.1"/>
    </source>
</evidence>
<keyword evidence="2" id="KW-1185">Reference proteome</keyword>
<name>A0ACC2MY74_PERAE</name>
<dbReference type="EMBL" id="CM056809">
    <property type="protein sequence ID" value="KAJ8650129.1"/>
    <property type="molecule type" value="Genomic_DNA"/>
</dbReference>
<dbReference type="Proteomes" id="UP001234297">
    <property type="component" value="Chromosome 1"/>
</dbReference>
<organism evidence="1 2">
    <name type="scientific">Persea americana</name>
    <name type="common">Avocado</name>
    <dbReference type="NCBI Taxonomy" id="3435"/>
    <lineage>
        <taxon>Eukaryota</taxon>
        <taxon>Viridiplantae</taxon>
        <taxon>Streptophyta</taxon>
        <taxon>Embryophyta</taxon>
        <taxon>Tracheophyta</taxon>
        <taxon>Spermatophyta</taxon>
        <taxon>Magnoliopsida</taxon>
        <taxon>Magnoliidae</taxon>
        <taxon>Laurales</taxon>
        <taxon>Lauraceae</taxon>
        <taxon>Persea</taxon>
    </lineage>
</organism>
<sequence length="69" mass="7681">MLIACLYVDDLLFTGNSPQMFEEFKHAMFKEFEMTDCGLMSFFLAGVAESYGCGCCFNNLSGPELNPFG</sequence>
<accession>A0ACC2MY74</accession>
<proteinExistence type="predicted"/>
<gene>
    <name evidence="1" type="ORF">MRB53_003152</name>
</gene>
<comment type="caution">
    <text evidence="1">The sequence shown here is derived from an EMBL/GenBank/DDBJ whole genome shotgun (WGS) entry which is preliminary data.</text>
</comment>
<reference evidence="1 2" key="1">
    <citation type="journal article" date="2022" name="Hortic Res">
        <title>A haplotype resolved chromosomal level avocado genome allows analysis of novel avocado genes.</title>
        <authorList>
            <person name="Nath O."/>
            <person name="Fletcher S.J."/>
            <person name="Hayward A."/>
            <person name="Shaw L.M."/>
            <person name="Masouleh A.K."/>
            <person name="Furtado A."/>
            <person name="Henry R.J."/>
            <person name="Mitter N."/>
        </authorList>
    </citation>
    <scope>NUCLEOTIDE SEQUENCE [LARGE SCALE GENOMIC DNA]</scope>
    <source>
        <strain evidence="2">cv. Hass</strain>
    </source>
</reference>